<feature type="compositionally biased region" description="Low complexity" evidence="1">
    <location>
        <begin position="1"/>
        <end position="11"/>
    </location>
</feature>
<feature type="region of interest" description="Disordered" evidence="1">
    <location>
        <begin position="49"/>
        <end position="90"/>
    </location>
</feature>
<feature type="compositionally biased region" description="Polar residues" evidence="1">
    <location>
        <begin position="12"/>
        <end position="30"/>
    </location>
</feature>
<dbReference type="Proteomes" id="UP001374535">
    <property type="component" value="Chromosome 3"/>
</dbReference>
<feature type="region of interest" description="Disordered" evidence="1">
    <location>
        <begin position="1"/>
        <end position="34"/>
    </location>
</feature>
<organism evidence="2 3">
    <name type="scientific">Vigna mungo</name>
    <name type="common">Black gram</name>
    <name type="synonym">Phaseolus mungo</name>
    <dbReference type="NCBI Taxonomy" id="3915"/>
    <lineage>
        <taxon>Eukaryota</taxon>
        <taxon>Viridiplantae</taxon>
        <taxon>Streptophyta</taxon>
        <taxon>Embryophyta</taxon>
        <taxon>Tracheophyta</taxon>
        <taxon>Spermatophyta</taxon>
        <taxon>Magnoliopsida</taxon>
        <taxon>eudicotyledons</taxon>
        <taxon>Gunneridae</taxon>
        <taxon>Pentapetalae</taxon>
        <taxon>rosids</taxon>
        <taxon>fabids</taxon>
        <taxon>Fabales</taxon>
        <taxon>Fabaceae</taxon>
        <taxon>Papilionoideae</taxon>
        <taxon>50 kb inversion clade</taxon>
        <taxon>NPAAA clade</taxon>
        <taxon>indigoferoid/millettioid clade</taxon>
        <taxon>Phaseoleae</taxon>
        <taxon>Vigna</taxon>
    </lineage>
</organism>
<reference evidence="2 3" key="1">
    <citation type="journal article" date="2023" name="Life. Sci Alliance">
        <title>Evolutionary insights into 3D genome organization and epigenetic landscape of Vigna mungo.</title>
        <authorList>
            <person name="Junaid A."/>
            <person name="Singh B."/>
            <person name="Bhatia S."/>
        </authorList>
    </citation>
    <scope>NUCLEOTIDE SEQUENCE [LARGE SCALE GENOMIC DNA]</scope>
    <source>
        <strain evidence="2">Urdbean</strain>
    </source>
</reference>
<accession>A0AAQ3NWZ1</accession>
<protein>
    <submittedName>
        <fullName evidence="2">Uncharacterized protein</fullName>
    </submittedName>
</protein>
<evidence type="ECO:0000313" key="2">
    <source>
        <dbReference type="EMBL" id="WVZ17405.1"/>
    </source>
</evidence>
<proteinExistence type="predicted"/>
<dbReference type="AlphaFoldDB" id="A0AAQ3NWZ1"/>
<gene>
    <name evidence="2" type="ORF">V8G54_010387</name>
</gene>
<sequence>MMQQQRQQQQRLAQYSNGAPTRNHIRQSVCSRHRCQSWSRLRLRRLRRRRDGEHCLRQGRPTGSPRRDTHLQHHQPRSRQAQQKPSLELRWHRRHRSHENALYSIRRPLALLAEGPAFGKWSRIEGFL</sequence>
<name>A0AAQ3NWZ1_VIGMU</name>
<keyword evidence="3" id="KW-1185">Reference proteome</keyword>
<evidence type="ECO:0000313" key="3">
    <source>
        <dbReference type="Proteomes" id="UP001374535"/>
    </source>
</evidence>
<evidence type="ECO:0000256" key="1">
    <source>
        <dbReference type="SAM" id="MobiDB-lite"/>
    </source>
</evidence>
<dbReference type="EMBL" id="CP144698">
    <property type="protein sequence ID" value="WVZ17405.1"/>
    <property type="molecule type" value="Genomic_DNA"/>
</dbReference>